<evidence type="ECO:0000313" key="2">
    <source>
        <dbReference type="EMBL" id="KAE9594224.1"/>
    </source>
</evidence>
<sequence length="114" mass="13130">MLRDNLFHCTNTFNSIQFNSLSISIQFFSSFLSSMGTNCSFFTCFFTFFHNIRALYEKSPATFIIWPINPSSNQHYRYITRSICTLLCSPLENPTIVMVSPLLNGENFTNGQDQ</sequence>
<organism evidence="2 3">
    <name type="scientific">Lupinus albus</name>
    <name type="common">White lupine</name>
    <name type="synonym">Lupinus termis</name>
    <dbReference type="NCBI Taxonomy" id="3870"/>
    <lineage>
        <taxon>Eukaryota</taxon>
        <taxon>Viridiplantae</taxon>
        <taxon>Streptophyta</taxon>
        <taxon>Embryophyta</taxon>
        <taxon>Tracheophyta</taxon>
        <taxon>Spermatophyta</taxon>
        <taxon>Magnoliopsida</taxon>
        <taxon>eudicotyledons</taxon>
        <taxon>Gunneridae</taxon>
        <taxon>Pentapetalae</taxon>
        <taxon>rosids</taxon>
        <taxon>fabids</taxon>
        <taxon>Fabales</taxon>
        <taxon>Fabaceae</taxon>
        <taxon>Papilionoideae</taxon>
        <taxon>50 kb inversion clade</taxon>
        <taxon>genistoids sensu lato</taxon>
        <taxon>core genistoids</taxon>
        <taxon>Genisteae</taxon>
        <taxon>Lupinus</taxon>
    </lineage>
</organism>
<dbReference type="AlphaFoldDB" id="A0A6A4P225"/>
<evidence type="ECO:0000313" key="3">
    <source>
        <dbReference type="Proteomes" id="UP000447434"/>
    </source>
</evidence>
<keyword evidence="1" id="KW-0812">Transmembrane</keyword>
<accession>A0A6A4P225</accession>
<gene>
    <name evidence="2" type="ORF">Lalb_Chr18g0051521</name>
</gene>
<feature type="transmembrane region" description="Helical" evidence="1">
    <location>
        <begin position="27"/>
        <end position="49"/>
    </location>
</feature>
<keyword evidence="3" id="KW-1185">Reference proteome</keyword>
<keyword evidence="1" id="KW-1133">Transmembrane helix</keyword>
<proteinExistence type="predicted"/>
<keyword evidence="1" id="KW-0472">Membrane</keyword>
<dbReference type="Proteomes" id="UP000447434">
    <property type="component" value="Chromosome 18"/>
</dbReference>
<evidence type="ECO:0000256" key="1">
    <source>
        <dbReference type="SAM" id="Phobius"/>
    </source>
</evidence>
<dbReference type="EMBL" id="WOCE01000018">
    <property type="protein sequence ID" value="KAE9594224.1"/>
    <property type="molecule type" value="Genomic_DNA"/>
</dbReference>
<name>A0A6A4P225_LUPAL</name>
<comment type="caution">
    <text evidence="2">The sequence shown here is derived from an EMBL/GenBank/DDBJ whole genome shotgun (WGS) entry which is preliminary data.</text>
</comment>
<protein>
    <submittedName>
        <fullName evidence="2">Uncharacterized protein</fullName>
    </submittedName>
</protein>
<reference evidence="3" key="1">
    <citation type="journal article" date="2020" name="Nat. Commun.">
        <title>Genome sequence of the cluster root forming white lupin.</title>
        <authorList>
            <person name="Hufnagel B."/>
            <person name="Marques A."/>
            <person name="Soriano A."/>
            <person name="Marques L."/>
            <person name="Divol F."/>
            <person name="Doumas P."/>
            <person name="Sallet E."/>
            <person name="Mancinotti D."/>
            <person name="Carrere S."/>
            <person name="Marande W."/>
            <person name="Arribat S."/>
            <person name="Keller J."/>
            <person name="Huneau C."/>
            <person name="Blein T."/>
            <person name="Aime D."/>
            <person name="Laguerre M."/>
            <person name="Taylor J."/>
            <person name="Schubert V."/>
            <person name="Nelson M."/>
            <person name="Geu-Flores F."/>
            <person name="Crespi M."/>
            <person name="Gallardo-Guerrero K."/>
            <person name="Delaux P.-M."/>
            <person name="Salse J."/>
            <person name="Berges H."/>
            <person name="Guyot R."/>
            <person name="Gouzy J."/>
            <person name="Peret B."/>
        </authorList>
    </citation>
    <scope>NUCLEOTIDE SEQUENCE [LARGE SCALE GENOMIC DNA]</scope>
    <source>
        <strain evidence="3">cv. Amiga</strain>
    </source>
</reference>